<organism evidence="2 4">
    <name type="scientific">Helicobacter ailurogastricus</name>
    <dbReference type="NCBI Taxonomy" id="1578720"/>
    <lineage>
        <taxon>Bacteria</taxon>
        <taxon>Pseudomonadati</taxon>
        <taxon>Campylobacterota</taxon>
        <taxon>Epsilonproteobacteria</taxon>
        <taxon>Campylobacterales</taxon>
        <taxon>Helicobacteraceae</taxon>
        <taxon>Helicobacter</taxon>
    </lineage>
</organism>
<dbReference type="AlphaFoldDB" id="A0A0K2X7G6"/>
<evidence type="ECO:0000313" key="4">
    <source>
        <dbReference type="Proteomes" id="UP000045175"/>
    </source>
</evidence>
<protein>
    <submittedName>
        <fullName evidence="2">Uncharacterized protein</fullName>
    </submittedName>
</protein>
<dbReference type="EMBL" id="CDMH01000029">
    <property type="protein sequence ID" value="CRF42447.1"/>
    <property type="molecule type" value="Genomic_DNA"/>
</dbReference>
<dbReference type="Proteomes" id="UP000045175">
    <property type="component" value="Unassembled WGS sequence"/>
</dbReference>
<gene>
    <name evidence="1" type="ORF">HAL011_15290</name>
    <name evidence="2" type="ORF">HAL013_06280</name>
</gene>
<name>A0A0K2X7G6_9HELI</name>
<proteinExistence type="predicted"/>
<dbReference type="EMBL" id="CDML01000051">
    <property type="protein sequence ID" value="CRF41717.1"/>
    <property type="molecule type" value="Genomic_DNA"/>
</dbReference>
<accession>A0A0K2X7G6</accession>
<reference evidence="3" key="3">
    <citation type="submission" date="2014-12" db="EMBL/GenBank/DDBJ databases">
        <authorList>
            <person name="Smet A."/>
        </authorList>
    </citation>
    <scope>NUCLEOTIDE SEQUENCE [LARGE SCALE GENOMIC DNA]</scope>
</reference>
<evidence type="ECO:0000313" key="1">
    <source>
        <dbReference type="EMBL" id="CRF41717.1"/>
    </source>
</evidence>
<evidence type="ECO:0000313" key="3">
    <source>
        <dbReference type="Proteomes" id="UP000038622"/>
    </source>
</evidence>
<dbReference type="Proteomes" id="UP000038622">
    <property type="component" value="Unassembled WGS sequence"/>
</dbReference>
<keyword evidence="3" id="KW-1185">Reference proteome</keyword>
<reference evidence="2" key="1">
    <citation type="submission" date="2014-12" db="EMBL/GenBank/DDBJ databases">
        <title>Whole genome sequences of four Staphylococcus schleiferi canine isolates.</title>
        <authorList>
            <person name="Misic A.M."/>
            <person name="Cain C."/>
            <person name="Morris D.O."/>
            <person name="Rankin S."/>
            <person name="Beiting D."/>
        </authorList>
    </citation>
    <scope>NUCLEOTIDE SEQUENCE</scope>
    <source>
        <strain evidence="1">ASB11</strain>
        <strain evidence="2">ASB13</strain>
    </source>
</reference>
<evidence type="ECO:0000313" key="2">
    <source>
        <dbReference type="EMBL" id="CRF42447.1"/>
    </source>
</evidence>
<sequence>MIYRFYCGTKRVVLQRFVEIEHADTEKKNRQTSRNLIFKTLKEGWDRG</sequence>
<reference evidence="4" key="2">
    <citation type="submission" date="2014-12" db="EMBL/GenBank/DDBJ databases">
        <authorList>
            <person name="Jaenicke S."/>
        </authorList>
    </citation>
    <scope>NUCLEOTIDE SEQUENCE [LARGE SCALE GENOMIC DNA]</scope>
</reference>
<dbReference type="STRING" id="1578720.HAL011_15290"/>